<protein>
    <submittedName>
        <fullName evidence="1">Uncharacterized protein</fullName>
    </submittedName>
</protein>
<evidence type="ECO:0000313" key="1">
    <source>
        <dbReference type="EMBL" id="KRY46706.1"/>
    </source>
</evidence>
<gene>
    <name evidence="1" type="ORF">T03_307</name>
</gene>
<accession>A0A0V1CC09</accession>
<dbReference type="Proteomes" id="UP000054653">
    <property type="component" value="Unassembled WGS sequence"/>
</dbReference>
<dbReference type="EMBL" id="JYDI01000276">
    <property type="protein sequence ID" value="KRY46706.1"/>
    <property type="molecule type" value="Genomic_DNA"/>
</dbReference>
<evidence type="ECO:0000313" key="2">
    <source>
        <dbReference type="Proteomes" id="UP000054653"/>
    </source>
</evidence>
<comment type="caution">
    <text evidence="1">The sequence shown here is derived from an EMBL/GenBank/DDBJ whole genome shotgun (WGS) entry which is preliminary data.</text>
</comment>
<reference evidence="1 2" key="1">
    <citation type="submission" date="2015-01" db="EMBL/GenBank/DDBJ databases">
        <title>Evolution of Trichinella species and genotypes.</title>
        <authorList>
            <person name="Korhonen P.K."/>
            <person name="Edoardo P."/>
            <person name="Giuseppe L.R."/>
            <person name="Gasser R.B."/>
        </authorList>
    </citation>
    <scope>NUCLEOTIDE SEQUENCE [LARGE SCALE GENOMIC DNA]</scope>
    <source>
        <strain evidence="1">ISS120</strain>
    </source>
</reference>
<dbReference type="AlphaFoldDB" id="A0A0V1CC09"/>
<organism evidence="1 2">
    <name type="scientific">Trichinella britovi</name>
    <name type="common">Parasitic roundworm</name>
    <dbReference type="NCBI Taxonomy" id="45882"/>
    <lineage>
        <taxon>Eukaryota</taxon>
        <taxon>Metazoa</taxon>
        <taxon>Ecdysozoa</taxon>
        <taxon>Nematoda</taxon>
        <taxon>Enoplea</taxon>
        <taxon>Dorylaimia</taxon>
        <taxon>Trichinellida</taxon>
        <taxon>Trichinellidae</taxon>
        <taxon>Trichinella</taxon>
    </lineage>
</organism>
<keyword evidence="2" id="KW-1185">Reference proteome</keyword>
<name>A0A0V1CC09_TRIBR</name>
<sequence>MIGALTHRRLWLQYETLLATSITELVLLDSFELKHSFLPSAHLEASPSEYSTGFLTLKKCQKIEKMLITSSYQCAMFRAQQNLKSGTTNASKISKSDSSP</sequence>
<proteinExistence type="predicted"/>